<gene>
    <name evidence="2" type="ORF">GCM10023151_21790</name>
</gene>
<comment type="caution">
    <text evidence="2">The sequence shown here is derived from an EMBL/GenBank/DDBJ whole genome shotgun (WGS) entry which is preliminary data.</text>
</comment>
<evidence type="ECO:0000313" key="3">
    <source>
        <dbReference type="Proteomes" id="UP001501011"/>
    </source>
</evidence>
<dbReference type="EMBL" id="BAABFV010000002">
    <property type="protein sequence ID" value="GAA4365002.1"/>
    <property type="molecule type" value="Genomic_DNA"/>
</dbReference>
<proteinExistence type="predicted"/>
<evidence type="ECO:0000313" key="2">
    <source>
        <dbReference type="EMBL" id="GAA4365002.1"/>
    </source>
</evidence>
<feature type="domain" description="Type 4 fimbrial biogenesis protein PilX N-terminal" evidence="1">
    <location>
        <begin position="9"/>
        <end position="58"/>
    </location>
</feature>
<dbReference type="RefSeq" id="WP_345293251.1">
    <property type="nucleotide sequence ID" value="NZ_BAABFV010000002.1"/>
</dbReference>
<keyword evidence="3" id="KW-1185">Reference proteome</keyword>
<accession>A0ABP8IQ87</accession>
<dbReference type="Proteomes" id="UP001501011">
    <property type="component" value="Unassembled WGS sequence"/>
</dbReference>
<sequence length="180" mass="18900">MQLKIQKNQGATLALVLVFLLILTVLGVASMSDSIIQQKSSTNIYLENEAFHTAESAVSAAIHWDEIEGEALYGTATAETKVGQEYCVGDNGTLAAIDDGASCTTAFEGHANVIAFARVEYLGCGTCPNFELGVSPSIGCNAWKITGDSTVAERTNVAVQSWVTKIGGCFSAGKSLDLTL</sequence>
<dbReference type="InterPro" id="IPR025746">
    <property type="entry name" value="PilX_N_dom"/>
</dbReference>
<dbReference type="Pfam" id="PF14341">
    <property type="entry name" value="PilX_N"/>
    <property type="match status" value="1"/>
</dbReference>
<organism evidence="2 3">
    <name type="scientific">Kangiella marina</name>
    <dbReference type="NCBI Taxonomy" id="1079178"/>
    <lineage>
        <taxon>Bacteria</taxon>
        <taxon>Pseudomonadati</taxon>
        <taxon>Pseudomonadota</taxon>
        <taxon>Gammaproteobacteria</taxon>
        <taxon>Kangiellales</taxon>
        <taxon>Kangiellaceae</taxon>
        <taxon>Kangiella</taxon>
    </lineage>
</organism>
<reference evidence="3" key="1">
    <citation type="journal article" date="2019" name="Int. J. Syst. Evol. Microbiol.">
        <title>The Global Catalogue of Microorganisms (GCM) 10K type strain sequencing project: providing services to taxonomists for standard genome sequencing and annotation.</title>
        <authorList>
            <consortium name="The Broad Institute Genomics Platform"/>
            <consortium name="The Broad Institute Genome Sequencing Center for Infectious Disease"/>
            <person name="Wu L."/>
            <person name="Ma J."/>
        </authorList>
    </citation>
    <scope>NUCLEOTIDE SEQUENCE [LARGE SCALE GENOMIC DNA]</scope>
    <source>
        <strain evidence="3">JCM 17728</strain>
    </source>
</reference>
<protein>
    <recommendedName>
        <fullName evidence="1">Type 4 fimbrial biogenesis protein PilX N-terminal domain-containing protein</fullName>
    </recommendedName>
</protein>
<name>A0ABP8IQ87_9GAMM</name>
<evidence type="ECO:0000259" key="1">
    <source>
        <dbReference type="Pfam" id="PF14341"/>
    </source>
</evidence>